<dbReference type="NCBIfam" id="TIGR01168">
    <property type="entry name" value="YSIRK_signal"/>
    <property type="match status" value="1"/>
</dbReference>
<name>A0A7Z7QX16_STASC</name>
<dbReference type="InterPro" id="IPR005877">
    <property type="entry name" value="YSIRK_signal_dom"/>
</dbReference>
<evidence type="ECO:0000259" key="3">
    <source>
        <dbReference type="Pfam" id="PF04650"/>
    </source>
</evidence>
<organism evidence="4">
    <name type="scientific">Staphylococcus schleiferi</name>
    <dbReference type="NCBI Taxonomy" id="1295"/>
    <lineage>
        <taxon>Bacteria</taxon>
        <taxon>Bacillati</taxon>
        <taxon>Bacillota</taxon>
        <taxon>Bacilli</taxon>
        <taxon>Bacillales</taxon>
        <taxon>Staphylococcaceae</taxon>
        <taxon>Staphylococcus</taxon>
    </lineage>
</organism>
<comment type="caution">
    <text evidence="4">The sequence shown here is derived from an EMBL/GenBank/DDBJ whole genome shotgun (WGS) entry which is preliminary data.</text>
</comment>
<proteinExistence type="predicted"/>
<keyword evidence="1" id="KW-0732">Signal</keyword>
<evidence type="ECO:0000256" key="2">
    <source>
        <dbReference type="SAM" id="MobiDB-lite"/>
    </source>
</evidence>
<sequence length="86" mass="9379">MINRDNKKAITKKGMISNRLNKFSIRKYTVGTASILVGTTLIFGLGNQEAKAAENTSTENAKQDEASASDNKEVVSETENNSTQKK</sequence>
<evidence type="ECO:0000313" key="4">
    <source>
        <dbReference type="EMBL" id="SUN30523.1"/>
    </source>
</evidence>
<protein>
    <submittedName>
        <fullName evidence="4">Serine-aspartate repeat-containing protein E</fullName>
    </submittedName>
</protein>
<feature type="domain" description="YSIRK Gram-positive signal peptide" evidence="3">
    <location>
        <begin position="18"/>
        <end position="43"/>
    </location>
</feature>
<feature type="region of interest" description="Disordered" evidence="2">
    <location>
        <begin position="50"/>
        <end position="86"/>
    </location>
</feature>
<reference evidence="4" key="1">
    <citation type="submission" date="2018-06" db="EMBL/GenBank/DDBJ databases">
        <authorList>
            <consortium name="Pathogen Informatics"/>
            <person name="Doyle S."/>
        </authorList>
    </citation>
    <scope>NUCLEOTIDE SEQUENCE [LARGE SCALE GENOMIC DNA]</scope>
    <source>
        <strain evidence="4">NCTC12218</strain>
    </source>
</reference>
<dbReference type="Pfam" id="PF04650">
    <property type="entry name" value="YSIRK_signal"/>
    <property type="match status" value="1"/>
</dbReference>
<dbReference type="AlphaFoldDB" id="A0A7Z7QX16"/>
<accession>A0A7Z7QX16</accession>
<feature type="compositionally biased region" description="Polar residues" evidence="2">
    <location>
        <begin position="77"/>
        <end position="86"/>
    </location>
</feature>
<feature type="compositionally biased region" description="Basic and acidic residues" evidence="2">
    <location>
        <begin position="61"/>
        <end position="75"/>
    </location>
</feature>
<evidence type="ECO:0000256" key="1">
    <source>
        <dbReference type="ARBA" id="ARBA00022729"/>
    </source>
</evidence>
<gene>
    <name evidence="4" type="primary">sdrE_3</name>
    <name evidence="4" type="ORF">NCTC12218_03123</name>
</gene>
<dbReference type="EMBL" id="UHEF01000003">
    <property type="protein sequence ID" value="SUN30523.1"/>
    <property type="molecule type" value="Genomic_DNA"/>
</dbReference>